<evidence type="ECO:0000313" key="2">
    <source>
        <dbReference type="Proteomes" id="UP000320839"/>
    </source>
</evidence>
<dbReference type="AlphaFoldDB" id="A0A518FLT2"/>
<gene>
    <name evidence="1" type="ORF">Pan153_19530</name>
</gene>
<organism evidence="1 2">
    <name type="scientific">Gimesia panareensis</name>
    <dbReference type="NCBI Taxonomy" id="2527978"/>
    <lineage>
        <taxon>Bacteria</taxon>
        <taxon>Pseudomonadati</taxon>
        <taxon>Planctomycetota</taxon>
        <taxon>Planctomycetia</taxon>
        <taxon>Planctomycetales</taxon>
        <taxon>Planctomycetaceae</taxon>
        <taxon>Gimesia</taxon>
    </lineage>
</organism>
<name>A0A518FLT2_9PLAN</name>
<protein>
    <submittedName>
        <fullName evidence="1">Uncharacterized protein</fullName>
    </submittedName>
</protein>
<evidence type="ECO:0000313" key="1">
    <source>
        <dbReference type="EMBL" id="QDV17318.1"/>
    </source>
</evidence>
<dbReference type="Proteomes" id="UP000320839">
    <property type="component" value="Chromosome"/>
</dbReference>
<reference evidence="1 2" key="1">
    <citation type="submission" date="2019-02" db="EMBL/GenBank/DDBJ databases">
        <title>Deep-cultivation of Planctomycetes and their phenomic and genomic characterization uncovers novel biology.</title>
        <authorList>
            <person name="Wiegand S."/>
            <person name="Jogler M."/>
            <person name="Boedeker C."/>
            <person name="Pinto D."/>
            <person name="Vollmers J."/>
            <person name="Rivas-Marin E."/>
            <person name="Kohn T."/>
            <person name="Peeters S.H."/>
            <person name="Heuer A."/>
            <person name="Rast P."/>
            <person name="Oberbeckmann S."/>
            <person name="Bunk B."/>
            <person name="Jeske O."/>
            <person name="Meyerdierks A."/>
            <person name="Storesund J.E."/>
            <person name="Kallscheuer N."/>
            <person name="Luecker S."/>
            <person name="Lage O.M."/>
            <person name="Pohl T."/>
            <person name="Merkel B.J."/>
            <person name="Hornburger P."/>
            <person name="Mueller R.-W."/>
            <person name="Bruemmer F."/>
            <person name="Labrenz M."/>
            <person name="Spormann A.M."/>
            <person name="Op den Camp H."/>
            <person name="Overmann J."/>
            <person name="Amann R."/>
            <person name="Jetten M.S.M."/>
            <person name="Mascher T."/>
            <person name="Medema M.H."/>
            <person name="Devos D.P."/>
            <person name="Kaster A.-K."/>
            <person name="Ovreas L."/>
            <person name="Rohde M."/>
            <person name="Galperin M.Y."/>
            <person name="Jogler C."/>
        </authorList>
    </citation>
    <scope>NUCLEOTIDE SEQUENCE [LARGE SCALE GENOMIC DNA]</scope>
    <source>
        <strain evidence="1 2">Pan153</strain>
    </source>
</reference>
<proteinExistence type="predicted"/>
<sequence>MKNVYYPDQEDILEWANGPGQSWPESDWDYHVIDSRNDELIFSLVCQAHQKSGFFLHCLYCLAGIILLPDQDQIPDWERLDKLLIQVTERSRPELIEWKSRVDEVRHGKKAYVAEEWYNADIEY</sequence>
<dbReference type="RefSeq" id="WP_145455388.1">
    <property type="nucleotide sequence ID" value="NZ_CP036317.1"/>
</dbReference>
<dbReference type="EMBL" id="CP036317">
    <property type="protein sequence ID" value="QDV17318.1"/>
    <property type="molecule type" value="Genomic_DNA"/>
</dbReference>
<accession>A0A518FLT2</accession>